<evidence type="ECO:0000313" key="1">
    <source>
        <dbReference type="EMBL" id="TKA23993.1"/>
    </source>
</evidence>
<dbReference type="Proteomes" id="UP000310066">
    <property type="component" value="Unassembled WGS sequence"/>
</dbReference>
<gene>
    <name evidence="1" type="ORF">B0A54_17803</name>
</gene>
<dbReference type="OrthoDB" id="3790934at2759"/>
<evidence type="ECO:0000313" key="2">
    <source>
        <dbReference type="Proteomes" id="UP000310066"/>
    </source>
</evidence>
<dbReference type="AlphaFoldDB" id="A0A4U0TPJ5"/>
<dbReference type="EMBL" id="NAJP01000196">
    <property type="protein sequence ID" value="TKA23993.1"/>
    <property type="molecule type" value="Genomic_DNA"/>
</dbReference>
<accession>A0A4U0TPJ5</accession>
<sequence length="250" mass="28423">MPDSHLMSLTFTIPRAHIDRDFLYHPQQAEMFASRAGSWSDVNIDHFLGGQAMPVGDTIKLFVRWPVRERNLKLQDEEPPGPERLMHIFDQLEGGRCAIACRNKPLYLSSGTLHTVVTVRGGFMYACNLMTAEKGPAVLRSLRLSPAFVDRYGDSGRRGLIANLVDQVDVTLERSSCWLPMVTELVKSWLVIERIGRKSNKKSLAQHLLKVAKDTQWRQEYNKRSDLDVVRLDEIILAQLKRRVGPVSKS</sequence>
<proteinExistence type="predicted"/>
<protein>
    <recommendedName>
        <fullName evidence="3">JmjC domain-containing protein</fullName>
    </recommendedName>
</protein>
<reference evidence="1 2" key="1">
    <citation type="submission" date="2017-03" db="EMBL/GenBank/DDBJ databases">
        <title>Genomes of endolithic fungi from Antarctica.</title>
        <authorList>
            <person name="Coleine C."/>
            <person name="Masonjones S."/>
            <person name="Stajich J.E."/>
        </authorList>
    </citation>
    <scope>NUCLEOTIDE SEQUENCE [LARGE SCALE GENOMIC DNA]</scope>
    <source>
        <strain evidence="1 2">CCFEE 5311</strain>
    </source>
</reference>
<name>A0A4U0TPJ5_9PEZI</name>
<comment type="caution">
    <text evidence="1">The sequence shown here is derived from an EMBL/GenBank/DDBJ whole genome shotgun (WGS) entry which is preliminary data.</text>
</comment>
<evidence type="ECO:0008006" key="3">
    <source>
        <dbReference type="Google" id="ProtNLM"/>
    </source>
</evidence>
<organism evidence="1 2">
    <name type="scientific">Friedmanniomyces endolithicus</name>
    <dbReference type="NCBI Taxonomy" id="329885"/>
    <lineage>
        <taxon>Eukaryota</taxon>
        <taxon>Fungi</taxon>
        <taxon>Dikarya</taxon>
        <taxon>Ascomycota</taxon>
        <taxon>Pezizomycotina</taxon>
        <taxon>Dothideomycetes</taxon>
        <taxon>Dothideomycetidae</taxon>
        <taxon>Mycosphaerellales</taxon>
        <taxon>Teratosphaeriaceae</taxon>
        <taxon>Friedmanniomyces</taxon>
    </lineage>
</organism>